<gene>
    <name evidence="2" type="ORF">EV421DRAFT_1745093</name>
</gene>
<feature type="region of interest" description="Disordered" evidence="1">
    <location>
        <begin position="159"/>
        <end position="203"/>
    </location>
</feature>
<dbReference type="Proteomes" id="UP001175226">
    <property type="component" value="Unassembled WGS sequence"/>
</dbReference>
<evidence type="ECO:0000313" key="3">
    <source>
        <dbReference type="Proteomes" id="UP001175226"/>
    </source>
</evidence>
<evidence type="ECO:0000256" key="1">
    <source>
        <dbReference type="SAM" id="MobiDB-lite"/>
    </source>
</evidence>
<proteinExistence type="predicted"/>
<comment type="caution">
    <text evidence="2">The sequence shown here is derived from an EMBL/GenBank/DDBJ whole genome shotgun (WGS) entry which is preliminary data.</text>
</comment>
<reference evidence="2" key="1">
    <citation type="submission" date="2023-06" db="EMBL/GenBank/DDBJ databases">
        <authorList>
            <consortium name="Lawrence Berkeley National Laboratory"/>
            <person name="Ahrendt S."/>
            <person name="Sahu N."/>
            <person name="Indic B."/>
            <person name="Wong-Bajracharya J."/>
            <person name="Merenyi Z."/>
            <person name="Ke H.-M."/>
            <person name="Monk M."/>
            <person name="Kocsube S."/>
            <person name="Drula E."/>
            <person name="Lipzen A."/>
            <person name="Balint B."/>
            <person name="Henrissat B."/>
            <person name="Andreopoulos B."/>
            <person name="Martin F.M."/>
            <person name="Harder C.B."/>
            <person name="Rigling D."/>
            <person name="Ford K.L."/>
            <person name="Foster G.D."/>
            <person name="Pangilinan J."/>
            <person name="Papanicolaou A."/>
            <person name="Barry K."/>
            <person name="LaButti K."/>
            <person name="Viragh M."/>
            <person name="Koriabine M."/>
            <person name="Yan M."/>
            <person name="Riley R."/>
            <person name="Champramary S."/>
            <person name="Plett K.L."/>
            <person name="Tsai I.J."/>
            <person name="Slot J."/>
            <person name="Sipos G."/>
            <person name="Plett J."/>
            <person name="Nagy L.G."/>
            <person name="Grigoriev I.V."/>
        </authorList>
    </citation>
    <scope>NUCLEOTIDE SEQUENCE</scope>
    <source>
        <strain evidence="2">FPL87.14</strain>
    </source>
</reference>
<sequence length="1115" mass="127121">MTTYLQIGGRTKGSVPFCLSSLLTPWISGAVHEFRQGRASEMKEECKESQESRRTGAAHVVDASVTVTLTRWPDGPAHTTLSALFPSPSLLEGNIRRHRFTFKTTFLSAKNRATNNPPNHHIAGLTDIPFIDATLGQPESGYRKNEVKMSPVQMDGCERRASRRLQSREPQSPRKIPRRMKGTGLEPHRAGGGRALYGSPSKCRAEDKMTRRKILFGLIYRNEEGDGAPTSRDQASGGTDKGLRGMDGLRRIRRLSMLGRRNERSRTSYVDIYLELTQTSAMKLQLHFQIKPSLVSSSYGIRIPQRAWTVLGDNPERKPPKTNNCRNTLNIPASFFQSYIRSHGTTSPEVADGADTITGNSARAHPDYNDILSRNRWWSREGNFDCFGVNSLCHVCEIINNYTIVHSSTFLCVGSSSCIHEWLMGFGATPCAIEIRVFLIGMTLGMVHNRNFDVAVADGAVARENEGYMRRIMTWISDTWFVPGRTTITCASPHCFPLTTRTVHIYTTESSWCNHSLAPHYVDNGPCDSRVGGIRRNGMYRIRGGKIKGNTFVCNNKKQLNKVVRRSPPLYHQDPDLPEVTLSALIETGREESTILVLKQRSYTGNRPVISSTLADTPCADLGIDGVLEKLNVIFGTSYTLGSNNLRLFGIATIHSILEPYVARNDDFGMVYAYLRPYWYHYNVAAIQRKLRTREEEDWKMRREVLDHDRITRRDVPPRRVWDVYANRVVPWWVGRKDPWGISHAWVDEKDRVYAMTPINGYEWPVPMPKDAHLDLIRIEMLNLGARYVWLDILCLRQEGEKGEHLRVEEWKIDVPTIGWVYTYPANVVCYLNGLGRPLYLTADYFESDRCWFRRAWTLQEITDDAIIGGETGDDIMEKEVRKTFDAQLEHLREIRDRNLALELVSEMQSRTSTKPLDKVAGLVYPLVPTFIPIYDAEKSDTEAWEVLMDAISPVSRAEFFFYFPEPGKGRKCWRPSWQQIMMLKHFVPYSLPWPGNVCRTEDTDEEWYEGYCIDSADVWGLAEGQKEKNHRQGEMAFKDAAGSAHTFKIVANHTYLIPDGSYTIIGPSYWHDTWVVGQLREDGNFEKLSVFHLADDEEEKPWEPGLKIVKTVLC</sequence>
<evidence type="ECO:0008006" key="4">
    <source>
        <dbReference type="Google" id="ProtNLM"/>
    </source>
</evidence>
<name>A0AA39MCJ1_9AGAR</name>
<keyword evidence="3" id="KW-1185">Reference proteome</keyword>
<evidence type="ECO:0000313" key="2">
    <source>
        <dbReference type="EMBL" id="KAK0429796.1"/>
    </source>
</evidence>
<feature type="region of interest" description="Disordered" evidence="1">
    <location>
        <begin position="225"/>
        <end position="245"/>
    </location>
</feature>
<protein>
    <recommendedName>
        <fullName evidence="4">Heterokaryon incompatibility domain-containing protein</fullName>
    </recommendedName>
</protein>
<organism evidence="2 3">
    <name type="scientific">Armillaria borealis</name>
    <dbReference type="NCBI Taxonomy" id="47425"/>
    <lineage>
        <taxon>Eukaryota</taxon>
        <taxon>Fungi</taxon>
        <taxon>Dikarya</taxon>
        <taxon>Basidiomycota</taxon>
        <taxon>Agaricomycotina</taxon>
        <taxon>Agaricomycetes</taxon>
        <taxon>Agaricomycetidae</taxon>
        <taxon>Agaricales</taxon>
        <taxon>Marasmiineae</taxon>
        <taxon>Physalacriaceae</taxon>
        <taxon>Armillaria</taxon>
    </lineage>
</organism>
<dbReference type="EMBL" id="JAUEPT010000210">
    <property type="protein sequence ID" value="KAK0429796.1"/>
    <property type="molecule type" value="Genomic_DNA"/>
</dbReference>
<dbReference type="AlphaFoldDB" id="A0AA39MCJ1"/>
<accession>A0AA39MCJ1</accession>